<dbReference type="InterPro" id="IPR005467">
    <property type="entry name" value="His_kinase_dom"/>
</dbReference>
<dbReference type="CDD" id="cd00082">
    <property type="entry name" value="HisKA"/>
    <property type="match status" value="1"/>
</dbReference>
<comment type="catalytic activity">
    <reaction evidence="1">
        <text>ATP + protein L-histidine = ADP + protein N-phospho-L-histidine.</text>
        <dbReference type="EC" id="2.7.13.3"/>
    </reaction>
</comment>
<accession>A0A1F7WQN5</accession>
<evidence type="ECO:0000256" key="8">
    <source>
        <dbReference type="ARBA" id="ARBA00022741"/>
    </source>
</evidence>
<proteinExistence type="predicted"/>
<keyword evidence="12" id="KW-0472">Membrane</keyword>
<keyword evidence="5" id="KW-1003">Cell membrane</keyword>
<dbReference type="GO" id="GO:0005524">
    <property type="term" value="F:ATP binding"/>
    <property type="evidence" value="ECO:0007669"/>
    <property type="project" value="UniProtKB-KW"/>
</dbReference>
<dbReference type="EC" id="2.7.13.3" evidence="4"/>
<dbReference type="PANTHER" id="PTHR43047">
    <property type="entry name" value="TWO-COMPONENT HISTIDINE PROTEIN KINASE"/>
    <property type="match status" value="1"/>
</dbReference>
<dbReference type="Pfam" id="PF02518">
    <property type="entry name" value="HATPase_c"/>
    <property type="match status" value="1"/>
</dbReference>
<dbReference type="Pfam" id="PF00512">
    <property type="entry name" value="HisKA"/>
    <property type="match status" value="1"/>
</dbReference>
<protein>
    <recommendedName>
        <fullName evidence="4">histidine kinase</fullName>
        <ecNumber evidence="4">2.7.13.3</ecNumber>
    </recommendedName>
</protein>
<gene>
    <name evidence="14" type="ORF">A2112_01305</name>
</gene>
<dbReference type="EMBL" id="MGFK01000014">
    <property type="protein sequence ID" value="OGM04395.1"/>
    <property type="molecule type" value="Genomic_DNA"/>
</dbReference>
<evidence type="ECO:0000256" key="11">
    <source>
        <dbReference type="ARBA" id="ARBA00023012"/>
    </source>
</evidence>
<evidence type="ECO:0000259" key="13">
    <source>
        <dbReference type="PROSITE" id="PS50109"/>
    </source>
</evidence>
<keyword evidence="10" id="KW-0067">ATP-binding</keyword>
<dbReference type="InterPro" id="IPR003661">
    <property type="entry name" value="HisK_dim/P_dom"/>
</dbReference>
<keyword evidence="11" id="KW-0902">Two-component regulatory system</keyword>
<dbReference type="Proteomes" id="UP000177091">
    <property type="component" value="Unassembled WGS sequence"/>
</dbReference>
<keyword evidence="7" id="KW-0808">Transferase</keyword>
<keyword evidence="8" id="KW-0547">Nucleotide-binding</keyword>
<dbReference type="GO" id="GO:0005886">
    <property type="term" value="C:plasma membrane"/>
    <property type="evidence" value="ECO:0007669"/>
    <property type="project" value="UniProtKB-SubCell"/>
</dbReference>
<dbReference type="FunFam" id="1.10.287.130:FF:000001">
    <property type="entry name" value="Two-component sensor histidine kinase"/>
    <property type="match status" value="1"/>
</dbReference>
<evidence type="ECO:0000313" key="15">
    <source>
        <dbReference type="Proteomes" id="UP000177091"/>
    </source>
</evidence>
<dbReference type="Gene3D" id="1.10.287.130">
    <property type="match status" value="1"/>
</dbReference>
<dbReference type="Gene3D" id="3.30.565.10">
    <property type="entry name" value="Histidine kinase-like ATPase, C-terminal domain"/>
    <property type="match status" value="1"/>
</dbReference>
<feature type="domain" description="Histidine kinase" evidence="13">
    <location>
        <begin position="25"/>
        <end position="244"/>
    </location>
</feature>
<dbReference type="InterPro" id="IPR004358">
    <property type="entry name" value="Sig_transdc_His_kin-like_C"/>
</dbReference>
<dbReference type="PANTHER" id="PTHR43047:SF72">
    <property type="entry name" value="OSMOSENSING HISTIDINE PROTEIN KINASE SLN1"/>
    <property type="match status" value="1"/>
</dbReference>
<dbReference type="InterPro" id="IPR036097">
    <property type="entry name" value="HisK_dim/P_sf"/>
</dbReference>
<evidence type="ECO:0000256" key="5">
    <source>
        <dbReference type="ARBA" id="ARBA00022475"/>
    </source>
</evidence>
<dbReference type="PROSITE" id="PS50109">
    <property type="entry name" value="HIS_KIN"/>
    <property type="match status" value="1"/>
</dbReference>
<dbReference type="SUPFAM" id="SSF47384">
    <property type="entry name" value="Homodimeric domain of signal transducing histidine kinase"/>
    <property type="match status" value="1"/>
</dbReference>
<evidence type="ECO:0000256" key="1">
    <source>
        <dbReference type="ARBA" id="ARBA00000085"/>
    </source>
</evidence>
<dbReference type="SMART" id="SM00388">
    <property type="entry name" value="HisKA"/>
    <property type="match status" value="1"/>
</dbReference>
<evidence type="ECO:0000256" key="2">
    <source>
        <dbReference type="ARBA" id="ARBA00004236"/>
    </source>
</evidence>
<evidence type="ECO:0000256" key="6">
    <source>
        <dbReference type="ARBA" id="ARBA00022553"/>
    </source>
</evidence>
<comment type="caution">
    <text evidence="14">The sequence shown here is derived from an EMBL/GenBank/DDBJ whole genome shotgun (WGS) entry which is preliminary data.</text>
</comment>
<evidence type="ECO:0000256" key="3">
    <source>
        <dbReference type="ARBA" id="ARBA00004314"/>
    </source>
</evidence>
<comment type="subcellular location">
    <subcellularLocation>
        <location evidence="2">Cell membrane</location>
    </subcellularLocation>
    <subcellularLocation>
        <location evidence="3">Membrane raft</location>
        <topology evidence="3">Multi-pass membrane protein</topology>
    </subcellularLocation>
</comment>
<dbReference type="PRINTS" id="PR00344">
    <property type="entry name" value="BCTRLSENSOR"/>
</dbReference>
<evidence type="ECO:0000256" key="9">
    <source>
        <dbReference type="ARBA" id="ARBA00022777"/>
    </source>
</evidence>
<dbReference type="InterPro" id="IPR036890">
    <property type="entry name" value="HATPase_C_sf"/>
</dbReference>
<keyword evidence="9" id="KW-0418">Kinase</keyword>
<evidence type="ECO:0000256" key="7">
    <source>
        <dbReference type="ARBA" id="ARBA00022679"/>
    </source>
</evidence>
<evidence type="ECO:0000313" key="14">
    <source>
        <dbReference type="EMBL" id="OGM04395.1"/>
    </source>
</evidence>
<dbReference type="GO" id="GO:0000155">
    <property type="term" value="F:phosphorelay sensor kinase activity"/>
    <property type="evidence" value="ECO:0007669"/>
    <property type="project" value="InterPro"/>
</dbReference>
<dbReference type="SMART" id="SM00387">
    <property type="entry name" value="HATPase_c"/>
    <property type="match status" value="1"/>
</dbReference>
<dbReference type="GO" id="GO:0009927">
    <property type="term" value="F:histidine phosphotransfer kinase activity"/>
    <property type="evidence" value="ECO:0007669"/>
    <property type="project" value="TreeGrafter"/>
</dbReference>
<evidence type="ECO:0000256" key="4">
    <source>
        <dbReference type="ARBA" id="ARBA00012438"/>
    </source>
</evidence>
<dbReference type="GO" id="GO:0045121">
    <property type="term" value="C:membrane raft"/>
    <property type="evidence" value="ECO:0007669"/>
    <property type="project" value="UniProtKB-SubCell"/>
</dbReference>
<evidence type="ECO:0000256" key="10">
    <source>
        <dbReference type="ARBA" id="ARBA00022840"/>
    </source>
</evidence>
<sequence length="248" mass="27587">MPTNDSNQSSSDTEIDQQKEEFISLVAHEFRAPLTAIKGYLSMILEGDAGNISDKARGFIADALAVNERLVRLVNNMLNVSRIEKGKLVFQMEKVNLSRIASVALDNFRAEADRKGLKFSLEIPSRIDDLIYIDVDKINEVVANLVSNAVKYTENGFVKIKVSNPSEGVIRLEVNDSGPGISQEEQRLLFRKFYRVESTAGKTVGSGLGLYICKLLVEKFNGKIGVESDLDKGSTFWFELTTVKKEES</sequence>
<evidence type="ECO:0000256" key="12">
    <source>
        <dbReference type="ARBA" id="ARBA00023136"/>
    </source>
</evidence>
<reference evidence="14 15" key="1">
    <citation type="journal article" date="2016" name="Nat. Commun.">
        <title>Thousands of microbial genomes shed light on interconnected biogeochemical processes in an aquifer system.</title>
        <authorList>
            <person name="Anantharaman K."/>
            <person name="Brown C.T."/>
            <person name="Hug L.A."/>
            <person name="Sharon I."/>
            <person name="Castelle C.J."/>
            <person name="Probst A.J."/>
            <person name="Thomas B.C."/>
            <person name="Singh A."/>
            <person name="Wilkins M.J."/>
            <person name="Karaoz U."/>
            <person name="Brodie E.L."/>
            <person name="Williams K.H."/>
            <person name="Hubbard S.S."/>
            <person name="Banfield J.F."/>
        </authorList>
    </citation>
    <scope>NUCLEOTIDE SEQUENCE [LARGE SCALE GENOMIC DNA]</scope>
</reference>
<dbReference type="AlphaFoldDB" id="A0A1F7WQN5"/>
<dbReference type="InterPro" id="IPR003594">
    <property type="entry name" value="HATPase_dom"/>
</dbReference>
<keyword evidence="6" id="KW-0597">Phosphoprotein</keyword>
<organism evidence="14 15">
    <name type="scientific">Candidatus Woesebacteria bacterium GWA1_42_12</name>
    <dbReference type="NCBI Taxonomy" id="1802472"/>
    <lineage>
        <taxon>Bacteria</taxon>
        <taxon>Candidatus Woeseibacteriota</taxon>
    </lineage>
</organism>
<dbReference type="FunFam" id="3.30.565.10:FF:000023">
    <property type="entry name" value="PAS domain-containing sensor histidine kinase"/>
    <property type="match status" value="1"/>
</dbReference>
<name>A0A1F7WQN5_9BACT</name>
<dbReference type="SUPFAM" id="SSF55874">
    <property type="entry name" value="ATPase domain of HSP90 chaperone/DNA topoisomerase II/histidine kinase"/>
    <property type="match status" value="1"/>
</dbReference>